<keyword evidence="2" id="KW-1185">Reference proteome</keyword>
<accession>A0ABX4WVM6</accession>
<organism evidence="1 2">
    <name type="scientific">Vibrio vulnificus</name>
    <dbReference type="NCBI Taxonomy" id="672"/>
    <lineage>
        <taxon>Bacteria</taxon>
        <taxon>Pseudomonadati</taxon>
        <taxon>Pseudomonadota</taxon>
        <taxon>Gammaproteobacteria</taxon>
        <taxon>Vibrionales</taxon>
        <taxon>Vibrionaceae</taxon>
        <taxon>Vibrio</taxon>
    </lineage>
</organism>
<reference evidence="1" key="1">
    <citation type="submission" date="2017-12" db="EMBL/GenBank/DDBJ databases">
        <title>FDA dAtabase for Regulatory Grade micrObial Sequences (FDA-ARGOS): Supporting development and validation of Infectious Disease Dx tests.</title>
        <authorList>
            <person name="Hoffmann M."/>
            <person name="Allard M."/>
            <person name="Evans P."/>
            <person name="Brown E."/>
            <person name="Tallon L.J."/>
            <person name="Sadzewicz L."/>
            <person name="Sengamalay N."/>
            <person name="Ott S."/>
            <person name="Godinez A."/>
            <person name="Nagaraj S."/>
            <person name="Vavikolanu K."/>
            <person name="Aluvathingal J."/>
            <person name="Nadendla S."/>
            <person name="Hobson J."/>
            <person name="Sichtig H."/>
        </authorList>
    </citation>
    <scope>NUCLEOTIDE SEQUENCE [LARGE SCALE GENOMIC DNA]</scope>
    <source>
        <strain evidence="1">FDAARGOS_118</strain>
    </source>
</reference>
<protein>
    <submittedName>
        <fullName evidence="1">Uncharacterized protein</fullName>
    </submittedName>
</protein>
<evidence type="ECO:0000313" key="2">
    <source>
        <dbReference type="Proteomes" id="UP000054370"/>
    </source>
</evidence>
<name>A0ABX4WVM6_VIBVL</name>
<gene>
    <name evidence="1" type="ORF">AL548_015215</name>
</gene>
<sequence>MCLVGIGATKIVTKKETRLKRKKMARAHLRSKRARLERLRARLIPRVRHIDGFNKETFESYYSRWHKSLKNIPMCVVEQWAYEHNDEFIEYWSKLLPRKWKFHLKGLTTEQVMSIQMLEHNRKNYEHAGLVCIEQKYARTRLSNYMFDNCTFPRPIIVFEKNEALIHPRSYGEIAFDRDFNLAEGHTRLGLFRAMHSRNSLFIENHDVWVIETNT</sequence>
<dbReference type="Proteomes" id="UP000054370">
    <property type="component" value="Unassembled WGS sequence"/>
</dbReference>
<comment type="caution">
    <text evidence="1">The sequence shown here is derived from an EMBL/GenBank/DDBJ whole genome shotgun (WGS) entry which is preliminary data.</text>
</comment>
<proteinExistence type="predicted"/>
<evidence type="ECO:0000313" key="1">
    <source>
        <dbReference type="EMBL" id="PNM67559.1"/>
    </source>
</evidence>
<dbReference type="EMBL" id="LOSH02000004">
    <property type="protein sequence ID" value="PNM67559.1"/>
    <property type="molecule type" value="Genomic_DNA"/>
</dbReference>